<dbReference type="InterPro" id="IPR058240">
    <property type="entry name" value="rSAM_sf"/>
</dbReference>
<comment type="similarity">
    <text evidence="7">Belongs to the radical SAM superfamily. Anaerobic sulfatase-maturating enzyme family.</text>
</comment>
<dbReference type="eggNOG" id="COG0641">
    <property type="taxonomic scope" value="Bacteria"/>
</dbReference>
<dbReference type="PROSITE" id="PS51918">
    <property type="entry name" value="RADICAL_SAM"/>
    <property type="match status" value="1"/>
</dbReference>
<dbReference type="AlphaFoldDB" id="C6BRH3"/>
<dbReference type="SUPFAM" id="SSF103642">
    <property type="entry name" value="Sec-C motif"/>
    <property type="match status" value="1"/>
</dbReference>
<gene>
    <name evidence="9" type="ordered locus">Desal_1351</name>
</gene>
<dbReference type="SFLD" id="SFLDG01384">
    <property type="entry name" value="thioether_bond_formation_requi"/>
    <property type="match status" value="1"/>
</dbReference>
<organism evidence="9 10">
    <name type="scientific">Maridesulfovibrio salexigens (strain ATCC 14822 / DSM 2638 / NCIMB 8403 / VKM B-1763)</name>
    <name type="common">Desulfovibrio salexigens</name>
    <dbReference type="NCBI Taxonomy" id="526222"/>
    <lineage>
        <taxon>Bacteria</taxon>
        <taxon>Pseudomonadati</taxon>
        <taxon>Thermodesulfobacteriota</taxon>
        <taxon>Desulfovibrionia</taxon>
        <taxon>Desulfovibrionales</taxon>
        <taxon>Desulfovibrionaceae</taxon>
        <taxon>Maridesulfovibrio</taxon>
    </lineage>
</organism>
<evidence type="ECO:0000259" key="8">
    <source>
        <dbReference type="PROSITE" id="PS51918"/>
    </source>
</evidence>
<dbReference type="NCBIfam" id="TIGR04085">
    <property type="entry name" value="rSAM_more_4Fe4S"/>
    <property type="match status" value="1"/>
</dbReference>
<dbReference type="Pfam" id="PF13186">
    <property type="entry name" value="SPASM"/>
    <property type="match status" value="1"/>
</dbReference>
<evidence type="ECO:0000256" key="3">
    <source>
        <dbReference type="ARBA" id="ARBA00022691"/>
    </source>
</evidence>
<dbReference type="KEGG" id="dsa:Desal_1351"/>
<evidence type="ECO:0000313" key="9">
    <source>
        <dbReference type="EMBL" id="ACS79413.1"/>
    </source>
</evidence>
<evidence type="ECO:0000256" key="4">
    <source>
        <dbReference type="ARBA" id="ARBA00022723"/>
    </source>
</evidence>
<dbReference type="InterPro" id="IPR047207">
    <property type="entry name" value="SPASM_anSME"/>
</dbReference>
<dbReference type="OrthoDB" id="9782387at2"/>
<dbReference type="Proteomes" id="UP000002601">
    <property type="component" value="Chromosome"/>
</dbReference>
<keyword evidence="4" id="KW-0479">Metal-binding</keyword>
<dbReference type="InterPro" id="IPR023885">
    <property type="entry name" value="4Fe4S-binding_SPASM_dom"/>
</dbReference>
<dbReference type="RefSeq" id="WP_015851231.1">
    <property type="nucleotide sequence ID" value="NC_012881.1"/>
</dbReference>
<dbReference type="EMBL" id="CP001649">
    <property type="protein sequence ID" value="ACS79413.1"/>
    <property type="molecule type" value="Genomic_DNA"/>
</dbReference>
<evidence type="ECO:0000256" key="1">
    <source>
        <dbReference type="ARBA" id="ARBA00001966"/>
    </source>
</evidence>
<accession>C6BRH3</accession>
<sequence>MMQKPLQTILIKPAGPDCNMACTYCFYLNKKELFESTSIHRMPDELLKELIRQAMEQSAEQVSFIWQGGEPTLMGLDFYRKTVELQQQFGRGQMVGNGLQTNGLLINDDWIHFLKAYNWLVGLSLDGPEHIHDHYRRNSNGKGTWQKVVANAERMLANDLAVNALVVVNDYSVSYPDDIYQFHKNLGLPHMQFIPCVEVDIANPSQPSSFSVPAEKYGQFLCRIFDLWMNDFSGLTPTTSVRMFDSLFHLYMGQAAPECTLLNECGNYVVVEHNGDVFSCDFFVQPEWRLGNIKSSSLTEMLNSGKQRAFGLRKASQCDECKNCRWLTFCRGGCPKDRIMGHGNNKQTYLCPAYKIFFEHSDKKFRQLAREWEKQYSVMRTQRRNTEFSSNDKPGRNTSCPCGSGKKFKRCCGA</sequence>
<dbReference type="InterPro" id="IPR034491">
    <property type="entry name" value="Anaerob_Ser_sulfatase-maturase"/>
</dbReference>
<dbReference type="GO" id="GO:0051539">
    <property type="term" value="F:4 iron, 4 sulfur cluster binding"/>
    <property type="evidence" value="ECO:0007669"/>
    <property type="project" value="UniProtKB-KW"/>
</dbReference>
<keyword evidence="10" id="KW-1185">Reference proteome</keyword>
<dbReference type="SFLD" id="SFLDG01067">
    <property type="entry name" value="SPASM/twitch_domain_containing"/>
    <property type="match status" value="1"/>
</dbReference>
<keyword evidence="6" id="KW-0411">Iron-sulfur</keyword>
<dbReference type="InterPro" id="IPR004027">
    <property type="entry name" value="SEC_C_motif"/>
</dbReference>
<dbReference type="SFLD" id="SFLDS00029">
    <property type="entry name" value="Radical_SAM"/>
    <property type="match status" value="1"/>
</dbReference>
<evidence type="ECO:0000256" key="6">
    <source>
        <dbReference type="ARBA" id="ARBA00023014"/>
    </source>
</evidence>
<dbReference type="InterPro" id="IPR013785">
    <property type="entry name" value="Aldolase_TIM"/>
</dbReference>
<evidence type="ECO:0000256" key="7">
    <source>
        <dbReference type="ARBA" id="ARBA00023601"/>
    </source>
</evidence>
<evidence type="ECO:0000256" key="5">
    <source>
        <dbReference type="ARBA" id="ARBA00023004"/>
    </source>
</evidence>
<dbReference type="Pfam" id="PF04055">
    <property type="entry name" value="Radical_SAM"/>
    <property type="match status" value="1"/>
</dbReference>
<dbReference type="PANTHER" id="PTHR43273">
    <property type="entry name" value="ANAEROBIC SULFATASE-MATURATING ENZYME HOMOLOG ASLB-RELATED"/>
    <property type="match status" value="1"/>
</dbReference>
<keyword evidence="5" id="KW-0408">Iron</keyword>
<dbReference type="HOGENOM" id="CLU_009273_10_0_7"/>
<comment type="cofactor">
    <cofactor evidence="1">
        <name>[4Fe-4S] cluster</name>
        <dbReference type="ChEBI" id="CHEBI:49883"/>
    </cofactor>
</comment>
<dbReference type="GO" id="GO:0046872">
    <property type="term" value="F:metal ion binding"/>
    <property type="evidence" value="ECO:0007669"/>
    <property type="project" value="UniProtKB-KW"/>
</dbReference>
<dbReference type="GO" id="GO:0016491">
    <property type="term" value="F:oxidoreductase activity"/>
    <property type="evidence" value="ECO:0007669"/>
    <property type="project" value="InterPro"/>
</dbReference>
<dbReference type="InterPro" id="IPR007197">
    <property type="entry name" value="rSAM"/>
</dbReference>
<dbReference type="SUPFAM" id="SSF102114">
    <property type="entry name" value="Radical SAM enzymes"/>
    <property type="match status" value="1"/>
</dbReference>
<keyword evidence="2" id="KW-0004">4Fe-4S</keyword>
<dbReference type="NCBIfam" id="TIGR03942">
    <property type="entry name" value="sulfatase_rSAM"/>
    <property type="match status" value="1"/>
</dbReference>
<name>C6BRH3_MARSD</name>
<dbReference type="SFLD" id="SFLDG01072">
    <property type="entry name" value="dehydrogenase_like"/>
    <property type="match status" value="1"/>
</dbReference>
<dbReference type="SFLD" id="SFLDF00285">
    <property type="entry name" value="anaerobic_Ser-type_sulfatase-m"/>
    <property type="match status" value="1"/>
</dbReference>
<reference evidence="9 10" key="1">
    <citation type="submission" date="2009-06" db="EMBL/GenBank/DDBJ databases">
        <title>Complete sequence of Desulfovibrio salexigens DSM 2638.</title>
        <authorList>
            <consortium name="US DOE Joint Genome Institute"/>
            <person name="Lucas S."/>
            <person name="Copeland A."/>
            <person name="Lapidus A."/>
            <person name="Glavina del Rio T."/>
            <person name="Tice H."/>
            <person name="Bruce D."/>
            <person name="Goodwin L."/>
            <person name="Pitluck S."/>
            <person name="Munk A.C."/>
            <person name="Brettin T."/>
            <person name="Detter J.C."/>
            <person name="Han C."/>
            <person name="Tapia R."/>
            <person name="Larimer F."/>
            <person name="Land M."/>
            <person name="Hauser L."/>
            <person name="Kyrpides N."/>
            <person name="Anderson I."/>
            <person name="Wall J.D."/>
            <person name="Arkin A.P."/>
            <person name="Dehal P."/>
            <person name="Chivian D."/>
            <person name="Giles B."/>
            <person name="Hazen T.C."/>
        </authorList>
    </citation>
    <scope>NUCLEOTIDE SEQUENCE [LARGE SCALE GENOMIC DNA]</scope>
    <source>
        <strain evidence="10">ATCC 14822 / DSM 2638 / NCIMB 8403 / VKM B-1763</strain>
    </source>
</reference>
<dbReference type="Gene3D" id="3.20.20.70">
    <property type="entry name" value="Aldolase class I"/>
    <property type="match status" value="1"/>
</dbReference>
<feature type="domain" description="Radical SAM core" evidence="8">
    <location>
        <begin position="3"/>
        <end position="230"/>
    </location>
</feature>
<dbReference type="PANTHER" id="PTHR43273:SF3">
    <property type="entry name" value="ANAEROBIC SULFATASE-MATURATING ENZYME HOMOLOG ASLB-RELATED"/>
    <property type="match status" value="1"/>
</dbReference>
<proteinExistence type="inferred from homology"/>
<keyword evidence="3" id="KW-0949">S-adenosyl-L-methionine</keyword>
<dbReference type="SFLD" id="SFLDG01386">
    <property type="entry name" value="main_SPASM_domain-containing"/>
    <property type="match status" value="1"/>
</dbReference>
<dbReference type="CDD" id="cd21120">
    <property type="entry name" value="SPASM_anSME"/>
    <property type="match status" value="1"/>
</dbReference>
<dbReference type="Pfam" id="PF02810">
    <property type="entry name" value="SEC-C"/>
    <property type="match status" value="1"/>
</dbReference>
<protein>
    <submittedName>
        <fullName evidence="9">Radical SAM domain protein</fullName>
    </submittedName>
</protein>
<dbReference type="InterPro" id="IPR023867">
    <property type="entry name" value="Sulphatase_maturase_rSAM"/>
</dbReference>
<dbReference type="STRING" id="526222.Desal_1351"/>
<evidence type="ECO:0000313" key="10">
    <source>
        <dbReference type="Proteomes" id="UP000002601"/>
    </source>
</evidence>
<evidence type="ECO:0000256" key="2">
    <source>
        <dbReference type="ARBA" id="ARBA00022485"/>
    </source>
</evidence>
<dbReference type="CDD" id="cd01335">
    <property type="entry name" value="Radical_SAM"/>
    <property type="match status" value="1"/>
</dbReference>